<accession>A0ABP9B3B6</accession>
<comment type="caution">
    <text evidence="1">The sequence shown here is derived from an EMBL/GenBank/DDBJ whole genome shotgun (WGS) entry which is preliminary data.</text>
</comment>
<dbReference type="EMBL" id="BAABIQ010000021">
    <property type="protein sequence ID" value="GAA4789777.1"/>
    <property type="molecule type" value="Genomic_DNA"/>
</dbReference>
<evidence type="ECO:0000313" key="1">
    <source>
        <dbReference type="EMBL" id="GAA4789777.1"/>
    </source>
</evidence>
<organism evidence="1 2">
    <name type="scientific">Olivibacter ginsenosidimutans</name>
    <dbReference type="NCBI Taxonomy" id="1176537"/>
    <lineage>
        <taxon>Bacteria</taxon>
        <taxon>Pseudomonadati</taxon>
        <taxon>Bacteroidota</taxon>
        <taxon>Sphingobacteriia</taxon>
        <taxon>Sphingobacteriales</taxon>
        <taxon>Sphingobacteriaceae</taxon>
        <taxon>Olivibacter</taxon>
    </lineage>
</organism>
<dbReference type="Proteomes" id="UP001501411">
    <property type="component" value="Unassembled WGS sequence"/>
</dbReference>
<reference evidence="2" key="1">
    <citation type="journal article" date="2019" name="Int. J. Syst. Evol. Microbiol.">
        <title>The Global Catalogue of Microorganisms (GCM) 10K type strain sequencing project: providing services to taxonomists for standard genome sequencing and annotation.</title>
        <authorList>
            <consortium name="The Broad Institute Genomics Platform"/>
            <consortium name="The Broad Institute Genome Sequencing Center for Infectious Disease"/>
            <person name="Wu L."/>
            <person name="Ma J."/>
        </authorList>
    </citation>
    <scope>NUCLEOTIDE SEQUENCE [LARGE SCALE GENOMIC DNA]</scope>
    <source>
        <strain evidence="2">JCM 18200</strain>
    </source>
</reference>
<gene>
    <name evidence="1" type="ORF">GCM10023231_17170</name>
</gene>
<name>A0ABP9B3B6_9SPHI</name>
<proteinExistence type="predicted"/>
<sequence length="95" mass="10634">MVSKGSIIYQMDKDDLFRASKKSVVNDLLKNHLIANTQYFLSLNESLKGLTLKEKLVLLAKRHRNFVFDSSLEILSTFLDASCGRVCSIRGLLGG</sequence>
<protein>
    <submittedName>
        <fullName evidence="1">Uncharacterized protein</fullName>
    </submittedName>
</protein>
<keyword evidence="2" id="KW-1185">Reference proteome</keyword>
<evidence type="ECO:0000313" key="2">
    <source>
        <dbReference type="Proteomes" id="UP001501411"/>
    </source>
</evidence>